<dbReference type="RefSeq" id="WP_320951832.1">
    <property type="nucleotide sequence ID" value="NZ_CACRUH010000011.1"/>
</dbReference>
<gene>
    <name evidence="1" type="ORF">CHLFYP18_05639</name>
</gene>
<evidence type="ECO:0000313" key="1">
    <source>
        <dbReference type="EMBL" id="VYT81126.1"/>
    </source>
</evidence>
<organism evidence="1">
    <name type="scientific">Hungatella hathewayi</name>
    <dbReference type="NCBI Taxonomy" id="154046"/>
    <lineage>
        <taxon>Bacteria</taxon>
        <taxon>Bacillati</taxon>
        <taxon>Bacillota</taxon>
        <taxon>Clostridia</taxon>
        <taxon>Lachnospirales</taxon>
        <taxon>Lachnospiraceae</taxon>
        <taxon>Hungatella</taxon>
    </lineage>
</organism>
<accession>A0A6N2ZTA7</accession>
<dbReference type="EMBL" id="CACRUH010000011">
    <property type="protein sequence ID" value="VYT81126.1"/>
    <property type="molecule type" value="Genomic_DNA"/>
</dbReference>
<proteinExistence type="predicted"/>
<sequence>MSWKMKCMDEKYLTKSLDLVERVFTESENAESGNTVRRLVEEIRSKQPWDFCRSGASASCTGVSDGKGISGRFSENDKGDCGLFGLSISDLMKITGDDRS</sequence>
<protein>
    <submittedName>
        <fullName evidence="1">Uncharacterized protein</fullName>
    </submittedName>
</protein>
<dbReference type="AlphaFoldDB" id="A0A6N2ZTA7"/>
<reference evidence="1" key="1">
    <citation type="submission" date="2019-11" db="EMBL/GenBank/DDBJ databases">
        <authorList>
            <person name="Feng L."/>
        </authorList>
    </citation>
    <scope>NUCLEOTIDE SEQUENCE</scope>
    <source>
        <strain evidence="1">ChathewayiLFYP18</strain>
    </source>
</reference>
<name>A0A6N2ZTA7_9FIRM</name>